<keyword evidence="2 3" id="KW-0808">Transferase</keyword>
<keyword evidence="6" id="KW-1185">Reference proteome</keyword>
<dbReference type="PANTHER" id="PTHR48047:SF8">
    <property type="entry name" value="FLAVONOL 3-O-GLUCOSYLTRANSFERASE UGT89B1"/>
    <property type="match status" value="1"/>
</dbReference>
<sequence length="484" mass="53767">MSENHPHVLIFPYPAQGHMLPLLDFTHQLVNNGVAITILVTPKNLPILDPLLSRNPSIKNLVLPFPSHPSIPAGVENVKDLPANGFRSMMYNLGKLRDPILEWFRNHPSPPSAIISDMFLGFTHEIATQLGIRRYVFSTSGALALSVVYSLWREMPKRKDPNDENENFHFPNIPNSPKFPFWQLSPIYRSYVEGDPSSEFIRECYLANIASHGIVFNTFMELENVYLDHLMKDLGHNRVWSVGPVLPPGEDDVSGQSNRGGSSSVLASEILAWLDKCEDHSVVYVCFGSQAVLTNKQMEELAIALDKSGVKFILSAKRATKGHASNDYGVIPSWFEEKVAGRGLIVRDWSPQVLILKHQAIGAFLTHCGWNSTLESLIAGVPMLTWPMGADQFANANLLVDEHEVAIRACEGAQTVPNSDELANLLAEAVQGNNVEERRLRASELRKVAINGIKEGGNSFKDLAAFVKKLREEATKIETKFLGN</sequence>
<organism evidence="5 6">
    <name type="scientific">Solanum verrucosum</name>
    <dbReference type="NCBI Taxonomy" id="315347"/>
    <lineage>
        <taxon>Eukaryota</taxon>
        <taxon>Viridiplantae</taxon>
        <taxon>Streptophyta</taxon>
        <taxon>Embryophyta</taxon>
        <taxon>Tracheophyta</taxon>
        <taxon>Spermatophyta</taxon>
        <taxon>Magnoliopsida</taxon>
        <taxon>eudicotyledons</taxon>
        <taxon>Gunneridae</taxon>
        <taxon>Pentapetalae</taxon>
        <taxon>asterids</taxon>
        <taxon>lamiids</taxon>
        <taxon>Solanales</taxon>
        <taxon>Solanaceae</taxon>
        <taxon>Solanoideae</taxon>
        <taxon>Solaneae</taxon>
        <taxon>Solanum</taxon>
    </lineage>
</organism>
<proteinExistence type="inferred from homology"/>
<evidence type="ECO:0000313" key="5">
    <source>
        <dbReference type="EMBL" id="WMV21670.1"/>
    </source>
</evidence>
<dbReference type="EMBL" id="CP133614">
    <property type="protein sequence ID" value="WMV21670.1"/>
    <property type="molecule type" value="Genomic_DNA"/>
</dbReference>
<dbReference type="Gene3D" id="3.40.50.2000">
    <property type="entry name" value="Glycogen Phosphorylase B"/>
    <property type="match status" value="2"/>
</dbReference>
<evidence type="ECO:0000256" key="4">
    <source>
        <dbReference type="RuleBase" id="RU362057"/>
    </source>
</evidence>
<dbReference type="Pfam" id="PF00201">
    <property type="entry name" value="UDPGT"/>
    <property type="match status" value="1"/>
</dbReference>
<dbReference type="Proteomes" id="UP001234989">
    <property type="component" value="Chromosome 3"/>
</dbReference>
<protein>
    <recommendedName>
        <fullName evidence="4">Glycosyltransferase</fullName>
        <ecNumber evidence="4">2.4.1.-</ecNumber>
    </recommendedName>
</protein>
<accession>A0AAF0TQ78</accession>
<dbReference type="FunFam" id="3.40.50.2000:FF:000064">
    <property type="entry name" value="Glycosyltransferase"/>
    <property type="match status" value="1"/>
</dbReference>
<gene>
    <name evidence="5" type="ORF">MTR67_015055</name>
</gene>
<keyword evidence="3" id="KW-0328">Glycosyltransferase</keyword>
<reference evidence="5" key="1">
    <citation type="submission" date="2023-08" db="EMBL/GenBank/DDBJ databases">
        <title>A de novo genome assembly of Solanum verrucosum Schlechtendal, a Mexican diploid species geographically isolated from the other diploid A-genome species in potato relatives.</title>
        <authorList>
            <person name="Hosaka K."/>
        </authorList>
    </citation>
    <scope>NUCLEOTIDE SEQUENCE</scope>
    <source>
        <tissue evidence="5">Young leaves</tissue>
    </source>
</reference>
<dbReference type="InterPro" id="IPR002213">
    <property type="entry name" value="UDP_glucos_trans"/>
</dbReference>
<evidence type="ECO:0000256" key="2">
    <source>
        <dbReference type="ARBA" id="ARBA00022679"/>
    </source>
</evidence>
<dbReference type="EC" id="2.4.1.-" evidence="4"/>
<evidence type="ECO:0000313" key="6">
    <source>
        <dbReference type="Proteomes" id="UP001234989"/>
    </source>
</evidence>
<dbReference type="GO" id="GO:0035251">
    <property type="term" value="F:UDP-glucosyltransferase activity"/>
    <property type="evidence" value="ECO:0007669"/>
    <property type="project" value="TreeGrafter"/>
</dbReference>
<dbReference type="PANTHER" id="PTHR48047">
    <property type="entry name" value="GLYCOSYLTRANSFERASE"/>
    <property type="match status" value="1"/>
</dbReference>
<dbReference type="FunFam" id="3.40.50.2000:FF:000143">
    <property type="entry name" value="UDP-glycosyltransferase 89B1"/>
    <property type="match status" value="1"/>
</dbReference>
<dbReference type="PROSITE" id="PS00375">
    <property type="entry name" value="UDPGT"/>
    <property type="match status" value="1"/>
</dbReference>
<name>A0AAF0TQ78_SOLVR</name>
<dbReference type="CDD" id="cd03784">
    <property type="entry name" value="GT1_Gtf-like"/>
    <property type="match status" value="1"/>
</dbReference>
<dbReference type="AlphaFoldDB" id="A0AAF0TQ78"/>
<dbReference type="InterPro" id="IPR035595">
    <property type="entry name" value="UDP_glycos_trans_CS"/>
</dbReference>
<evidence type="ECO:0000256" key="3">
    <source>
        <dbReference type="RuleBase" id="RU003718"/>
    </source>
</evidence>
<comment type="similarity">
    <text evidence="1 3">Belongs to the UDP-glycosyltransferase family.</text>
</comment>
<evidence type="ECO:0000256" key="1">
    <source>
        <dbReference type="ARBA" id="ARBA00009995"/>
    </source>
</evidence>
<dbReference type="SUPFAM" id="SSF53756">
    <property type="entry name" value="UDP-Glycosyltransferase/glycogen phosphorylase"/>
    <property type="match status" value="1"/>
</dbReference>